<proteinExistence type="predicted"/>
<sequence length="149" mass="16270">MAISLAVTPTGLRVQFTGVDRVAACSRGLDVSFERIVGSRVMTRGEAISSSPRVPCPGSWWPGRLRAGSWGIGERRQLWGVRRSPRVIVVYLSGRPFHRLVVDVEEPEATHRAVEAALLHSKKTRARRSLRGLLSGPGTEETGRSCTAP</sequence>
<gene>
    <name evidence="2" type="ORF">ACFPEL_20240</name>
</gene>
<organism evidence="2 3">
    <name type="scientific">Actinomycetospora chibensis</name>
    <dbReference type="NCBI Taxonomy" id="663606"/>
    <lineage>
        <taxon>Bacteria</taxon>
        <taxon>Bacillati</taxon>
        <taxon>Actinomycetota</taxon>
        <taxon>Actinomycetes</taxon>
        <taxon>Pseudonocardiales</taxon>
        <taxon>Pseudonocardiaceae</taxon>
        <taxon>Actinomycetospora</taxon>
    </lineage>
</organism>
<protein>
    <submittedName>
        <fullName evidence="2">Uncharacterized protein</fullName>
    </submittedName>
</protein>
<evidence type="ECO:0000313" key="2">
    <source>
        <dbReference type="EMBL" id="MFC4834755.1"/>
    </source>
</evidence>
<dbReference type="EMBL" id="JBHSIM010000041">
    <property type="protein sequence ID" value="MFC4834755.1"/>
    <property type="molecule type" value="Genomic_DNA"/>
</dbReference>
<accession>A0ABV9RQQ0</accession>
<name>A0ABV9RQQ0_9PSEU</name>
<reference evidence="3" key="1">
    <citation type="journal article" date="2019" name="Int. J. Syst. Evol. Microbiol.">
        <title>The Global Catalogue of Microorganisms (GCM) 10K type strain sequencing project: providing services to taxonomists for standard genome sequencing and annotation.</title>
        <authorList>
            <consortium name="The Broad Institute Genomics Platform"/>
            <consortium name="The Broad Institute Genome Sequencing Center for Infectious Disease"/>
            <person name="Wu L."/>
            <person name="Ma J."/>
        </authorList>
    </citation>
    <scope>NUCLEOTIDE SEQUENCE [LARGE SCALE GENOMIC DNA]</scope>
    <source>
        <strain evidence="3">CCUG 50347</strain>
    </source>
</reference>
<evidence type="ECO:0000313" key="3">
    <source>
        <dbReference type="Proteomes" id="UP001595909"/>
    </source>
</evidence>
<dbReference type="RefSeq" id="WP_274191231.1">
    <property type="nucleotide sequence ID" value="NZ_BAABHN010000041.1"/>
</dbReference>
<comment type="caution">
    <text evidence="2">The sequence shown here is derived from an EMBL/GenBank/DDBJ whole genome shotgun (WGS) entry which is preliminary data.</text>
</comment>
<feature type="region of interest" description="Disordered" evidence="1">
    <location>
        <begin position="129"/>
        <end position="149"/>
    </location>
</feature>
<evidence type="ECO:0000256" key="1">
    <source>
        <dbReference type="SAM" id="MobiDB-lite"/>
    </source>
</evidence>
<dbReference type="Proteomes" id="UP001595909">
    <property type="component" value="Unassembled WGS sequence"/>
</dbReference>
<keyword evidence="3" id="KW-1185">Reference proteome</keyword>